<evidence type="ECO:0008006" key="4">
    <source>
        <dbReference type="Google" id="ProtNLM"/>
    </source>
</evidence>
<comment type="caution">
    <text evidence="2">The sequence shown here is derived from an EMBL/GenBank/DDBJ whole genome shotgun (WGS) entry which is preliminary data.</text>
</comment>
<proteinExistence type="predicted"/>
<reference evidence="2 3" key="1">
    <citation type="submission" date="2019-03" db="EMBL/GenBank/DDBJ databases">
        <title>Genomic Encyclopedia of Type Strains, Phase IV (KMG-IV): sequencing the most valuable type-strain genomes for metagenomic binning, comparative biology and taxonomic classification.</title>
        <authorList>
            <person name="Goeker M."/>
        </authorList>
    </citation>
    <scope>NUCLEOTIDE SEQUENCE [LARGE SCALE GENOMIC DNA]</scope>
    <source>
        <strain evidence="2 3">DSM 5604</strain>
    </source>
</reference>
<feature type="chain" id="PRO_5020588235" description="Lipocalin-like protein" evidence="1">
    <location>
        <begin position="22"/>
        <end position="166"/>
    </location>
</feature>
<dbReference type="EMBL" id="SNZA01000002">
    <property type="protein sequence ID" value="TDR14243.1"/>
    <property type="molecule type" value="Genomic_DNA"/>
</dbReference>
<keyword evidence="1" id="KW-0732">Signal</keyword>
<feature type="signal peptide" evidence="1">
    <location>
        <begin position="1"/>
        <end position="21"/>
    </location>
</feature>
<dbReference type="Proteomes" id="UP000295729">
    <property type="component" value="Unassembled WGS sequence"/>
</dbReference>
<evidence type="ECO:0000256" key="1">
    <source>
        <dbReference type="SAM" id="SignalP"/>
    </source>
</evidence>
<dbReference type="RefSeq" id="WP_133561733.1">
    <property type="nucleotide sequence ID" value="NZ_SNZA01000002.1"/>
</dbReference>
<organism evidence="2 3">
    <name type="scientific">Marinomonas communis</name>
    <dbReference type="NCBI Taxonomy" id="28254"/>
    <lineage>
        <taxon>Bacteria</taxon>
        <taxon>Pseudomonadati</taxon>
        <taxon>Pseudomonadota</taxon>
        <taxon>Gammaproteobacteria</taxon>
        <taxon>Oceanospirillales</taxon>
        <taxon>Oceanospirillaceae</taxon>
        <taxon>Marinomonas</taxon>
    </lineage>
</organism>
<accession>A0A4R6XBI6</accession>
<protein>
    <recommendedName>
        <fullName evidence="4">Lipocalin-like protein</fullName>
    </recommendedName>
</protein>
<evidence type="ECO:0000313" key="3">
    <source>
        <dbReference type="Proteomes" id="UP000295729"/>
    </source>
</evidence>
<evidence type="ECO:0000313" key="2">
    <source>
        <dbReference type="EMBL" id="TDR14243.1"/>
    </source>
</evidence>
<keyword evidence="3" id="KW-1185">Reference proteome</keyword>
<dbReference type="AlphaFoldDB" id="A0A4R6XBI6"/>
<gene>
    <name evidence="2" type="ORF">C8D85_1776</name>
</gene>
<dbReference type="OrthoDB" id="6103103at2"/>
<sequence>MNNKKKLALIVGLGFSLPVLSDSGLTGNWQIANMDQASKDTAVAIEGVVKEMNFFVRGIARSRLEEEAQVCPEWRIKRIEQSFSWQCEDGAMWTVNTQGDTALKGDDGRDIRATFTQLGDSVSVTLRSERGVRTHQWQRQADGVMYRSILESEKLPKPLEWSLQYR</sequence>
<name>A0A4R6XBI6_9GAMM</name>